<dbReference type="OrthoDB" id="3264463at2"/>
<comment type="caution">
    <text evidence="1">The sequence shown here is derived from an EMBL/GenBank/DDBJ whole genome shotgun (WGS) entry which is preliminary data.</text>
</comment>
<name>A0A417XXW3_9ACTN</name>
<dbReference type="AlphaFoldDB" id="A0A417XXW3"/>
<gene>
    <name evidence="1" type="ORF">D0Z08_20650</name>
</gene>
<sequence length="338" mass="37023">MTSPLPDPAPDPRLTFRVRCPDDLIALAPLVIGFHPADSVVMLASDGDRPFHARVDLPPRAAPLEEVADLAEMLLAPARRDGIRALAFVFFSDDEHAVRRVWSALRRGTDEARIKVQDVLRVDGRRYYPLLAGARLREIGVAYDVSSHPFLAQAVLHGLVVEKDRAALVASLVPDQAAQREVETALVHAALSDRDPPRTGADRRRWGEWVRVLVGRHVEARTRASANEVGRIAWAVQDLRVRDAAWGLIARSGARAHQEFWLDVARRVPEALVPAPAALVGWAAWQAGNGALAWIAVDRCREVAPGYGMAAILAECLERAVPPDSLESELAWDEGLPA</sequence>
<dbReference type="RefSeq" id="WP_118927159.1">
    <property type="nucleotide sequence ID" value="NZ_QXGH01000026.1"/>
</dbReference>
<accession>A0A417XXW3</accession>
<dbReference type="EMBL" id="QXGH01000026">
    <property type="protein sequence ID" value="RHW25111.1"/>
    <property type="molecule type" value="Genomic_DNA"/>
</dbReference>
<dbReference type="Pfam" id="PF13830">
    <property type="entry name" value="DUF4192"/>
    <property type="match status" value="1"/>
</dbReference>
<keyword evidence="2" id="KW-1185">Reference proteome</keyword>
<proteinExistence type="predicted"/>
<evidence type="ECO:0000313" key="1">
    <source>
        <dbReference type="EMBL" id="RHW25111.1"/>
    </source>
</evidence>
<dbReference type="Proteomes" id="UP000283644">
    <property type="component" value="Unassembled WGS sequence"/>
</dbReference>
<dbReference type="InterPro" id="IPR025447">
    <property type="entry name" value="DUF4192"/>
</dbReference>
<protein>
    <submittedName>
        <fullName evidence="1">DUF4192 domain-containing protein</fullName>
    </submittedName>
</protein>
<organism evidence="1 2">
    <name type="scientific">Nocardioides immobilis</name>
    <dbReference type="NCBI Taxonomy" id="2049295"/>
    <lineage>
        <taxon>Bacteria</taxon>
        <taxon>Bacillati</taxon>
        <taxon>Actinomycetota</taxon>
        <taxon>Actinomycetes</taxon>
        <taxon>Propionibacteriales</taxon>
        <taxon>Nocardioidaceae</taxon>
        <taxon>Nocardioides</taxon>
    </lineage>
</organism>
<reference evidence="1 2" key="1">
    <citation type="submission" date="2018-09" db="EMBL/GenBank/DDBJ databases">
        <title>Genome sequencing of Nocardioides immobilis CCTCC AB 2017083 for comparison to Nocardioides silvaticus.</title>
        <authorList>
            <person name="Li C."/>
            <person name="Wang G."/>
        </authorList>
    </citation>
    <scope>NUCLEOTIDE SEQUENCE [LARGE SCALE GENOMIC DNA]</scope>
    <source>
        <strain evidence="1 2">CCTCC AB 2017083</strain>
    </source>
</reference>
<evidence type="ECO:0000313" key="2">
    <source>
        <dbReference type="Proteomes" id="UP000283644"/>
    </source>
</evidence>